<dbReference type="AlphaFoldDB" id="A0A287MGN3"/>
<dbReference type="InterPro" id="IPR036047">
    <property type="entry name" value="F-box-like_dom_sf"/>
</dbReference>
<dbReference type="InterPro" id="IPR001810">
    <property type="entry name" value="F-box_dom"/>
</dbReference>
<dbReference type="Pfam" id="PF00646">
    <property type="entry name" value="F-box"/>
    <property type="match status" value="1"/>
</dbReference>
<name>A0A287MGN3_HORVV</name>
<dbReference type="Pfam" id="PF24750">
    <property type="entry name" value="b-prop_At3g26010-like"/>
    <property type="match status" value="1"/>
</dbReference>
<organism evidence="1 2">
    <name type="scientific">Hordeum vulgare subsp. vulgare</name>
    <name type="common">Domesticated barley</name>
    <dbReference type="NCBI Taxonomy" id="112509"/>
    <lineage>
        <taxon>Eukaryota</taxon>
        <taxon>Viridiplantae</taxon>
        <taxon>Streptophyta</taxon>
        <taxon>Embryophyta</taxon>
        <taxon>Tracheophyta</taxon>
        <taxon>Spermatophyta</taxon>
        <taxon>Magnoliopsida</taxon>
        <taxon>Liliopsida</taxon>
        <taxon>Poales</taxon>
        <taxon>Poaceae</taxon>
        <taxon>BOP clade</taxon>
        <taxon>Pooideae</taxon>
        <taxon>Triticodae</taxon>
        <taxon>Triticeae</taxon>
        <taxon>Hordeinae</taxon>
        <taxon>Hordeum</taxon>
    </lineage>
</organism>
<evidence type="ECO:0000313" key="1">
    <source>
        <dbReference type="EnsemblPlants" id="HORVU.MOREX.r3.3HG0314270.1.CDS1"/>
    </source>
</evidence>
<dbReference type="SMR" id="A0A287MGN3"/>
<evidence type="ECO:0000313" key="2">
    <source>
        <dbReference type="Proteomes" id="UP000011116"/>
    </source>
</evidence>
<dbReference type="CDD" id="cd22157">
    <property type="entry name" value="F-box_AtFBW1-like"/>
    <property type="match status" value="1"/>
</dbReference>
<keyword evidence="2" id="KW-1185">Reference proteome</keyword>
<proteinExistence type="predicted"/>
<dbReference type="EnsemblPlants" id="HORVU.MOREX.r3.3HG0314270.1">
    <property type="protein sequence ID" value="HORVU.MOREX.r3.3HG0314270.1.CDS1"/>
    <property type="gene ID" value="HORVU.MOREX.r3.3HG0314270"/>
</dbReference>
<reference evidence="2" key="1">
    <citation type="journal article" date="2012" name="Nature">
        <title>A physical, genetic and functional sequence assembly of the barley genome.</title>
        <authorList>
            <consortium name="The International Barley Genome Sequencing Consortium"/>
            <person name="Mayer K.F."/>
            <person name="Waugh R."/>
            <person name="Brown J.W."/>
            <person name="Schulman A."/>
            <person name="Langridge P."/>
            <person name="Platzer M."/>
            <person name="Fincher G.B."/>
            <person name="Muehlbauer G.J."/>
            <person name="Sato K."/>
            <person name="Close T.J."/>
            <person name="Wise R.P."/>
            <person name="Stein N."/>
        </authorList>
    </citation>
    <scope>NUCLEOTIDE SEQUENCE [LARGE SCALE GENOMIC DNA]</scope>
    <source>
        <strain evidence="2">cv. Morex</strain>
    </source>
</reference>
<reference evidence="1" key="2">
    <citation type="submission" date="2020-10" db="EMBL/GenBank/DDBJ databases">
        <authorList>
            <person name="Scholz U."/>
            <person name="Mascher M."/>
            <person name="Fiebig A."/>
        </authorList>
    </citation>
    <scope>NUCLEOTIDE SEQUENCE [LARGE SCALE GENOMIC DNA]</scope>
    <source>
        <strain evidence="1">cv. Morex</strain>
    </source>
</reference>
<dbReference type="PANTHER" id="PTHR35546:SF105">
    <property type="entry name" value="OS05G0139200 PROTEIN"/>
    <property type="match status" value="1"/>
</dbReference>
<dbReference type="ExpressionAtlas" id="A0A287MGN3">
    <property type="expression patterns" value="baseline and differential"/>
</dbReference>
<dbReference type="PANTHER" id="PTHR35546">
    <property type="entry name" value="F-BOX PROTEIN INTERACTION DOMAIN PROTEIN-RELATED"/>
    <property type="match status" value="1"/>
</dbReference>
<sequence length="378" mass="42752">MATGSMEAALMSDPTIKLPDDLLVEIFSRVPYKSACCCKCVSTRWRDLISHPDHRDKLPRSTLAGFFHRTYGLRSNPPFPHAYRSVSGNWCPLDASLSFLPESEELRILDCCNGLLLCRRLIDPATLEYLVCNPATRKWVTVPATEWSWLVDDTRLGFDPDVSSHFYLFELVPAAPLDLNNQYDYRIQEVEVYCSKAGGWTHHIVWDNPIEMLCLSGAAFFSGVLYLCSTNNSVAAVDVEGNGRIIPTPTSSAARGVYVSQEQLYLADHGPSELSIWLLQDSSSENCWTLKLKLSYLQLVGVEYSSAREYYRVISAHPEHNVIFITVRFASELLSQMKLFSYHMDSRELRFIRDLGSSSMFPYLPYVPLFPESLADGL</sequence>
<accession>A0A287MGN3</accession>
<dbReference type="InterPro" id="IPR056592">
    <property type="entry name" value="Beta-prop_At3g26010-like"/>
</dbReference>
<dbReference type="Gene3D" id="1.20.1280.50">
    <property type="match status" value="1"/>
</dbReference>
<dbReference type="InterPro" id="IPR055290">
    <property type="entry name" value="At3g26010-like"/>
</dbReference>
<dbReference type="SMART" id="SM00256">
    <property type="entry name" value="FBOX"/>
    <property type="match status" value="1"/>
</dbReference>
<dbReference type="Gramene" id="HORVU.MOREX.r3.3HG0314270.1">
    <property type="protein sequence ID" value="HORVU.MOREX.r3.3HG0314270.1.CDS1"/>
    <property type="gene ID" value="HORVU.MOREX.r3.3HG0314270"/>
</dbReference>
<reference evidence="1" key="3">
    <citation type="submission" date="2022-01" db="UniProtKB">
        <authorList>
            <consortium name="EnsemblPlants"/>
        </authorList>
    </citation>
    <scope>IDENTIFICATION</scope>
    <source>
        <strain evidence="1">subsp. vulgare</strain>
    </source>
</reference>
<dbReference type="Gramene" id="HORVU.MOREX.r2.3HG0262570.1">
    <property type="protein sequence ID" value="HORVU.MOREX.r2.3HG0262570.1.CDS.1"/>
    <property type="gene ID" value="HORVU.MOREX.r2.3HG0262570"/>
</dbReference>
<protein>
    <submittedName>
        <fullName evidence="1">Uncharacterized protein</fullName>
    </submittedName>
</protein>
<dbReference type="SUPFAM" id="SSF81383">
    <property type="entry name" value="F-box domain"/>
    <property type="match status" value="1"/>
</dbReference>
<dbReference type="Proteomes" id="UP000011116">
    <property type="component" value="Chromosome 3H"/>
</dbReference>